<dbReference type="InterPro" id="IPR016035">
    <property type="entry name" value="Acyl_Trfase/lysoPLipase"/>
</dbReference>
<evidence type="ECO:0000313" key="4">
    <source>
        <dbReference type="Proteomes" id="UP000305681"/>
    </source>
</evidence>
<feature type="domain" description="PNPLA" evidence="2">
    <location>
        <begin position="64"/>
        <end position="249"/>
    </location>
</feature>
<evidence type="ECO:0000256" key="1">
    <source>
        <dbReference type="ARBA" id="ARBA00023098"/>
    </source>
</evidence>
<dbReference type="RefSeq" id="WP_139092259.1">
    <property type="nucleotide sequence ID" value="NZ_VDGE01000013.1"/>
</dbReference>
<accession>A0A5C4NI61</accession>
<sequence length="363" mass="39887">MSFPLPLSSAITIRLGRRARARIADNGVRASDIAIVPAAAGGPKGLILHQLDCWLFGDFLPQAPRPRHFVGASIGAWRMAAAVFPDPVAAQRRLVREYVGQRYPDKPEAAHVSRTCRALLDAVLDGQDAQLLRHERHSLSVLAVRGVGALAQPGKWRDRRGFLLAAAGNAVARARLAASLERAVFHAGPDGASWLRSRFDAFHSHFVPLAQDNLRDALLASGSIPLVLDAVTDIAGAPPGRYWDGGLVDYHLHLPYQREPDLVLYPHFADHIVPGWLDKAIPWRRARGGDSALDNMILVSPSPSFVASLPNGKLPDRRDFPHYGQDHAARMRDWRRAIAESERMAAAFARWAEQPDLRQAGHL</sequence>
<comment type="caution">
    <text evidence="3">The sequence shown here is derived from an EMBL/GenBank/DDBJ whole genome shotgun (WGS) entry which is preliminary data.</text>
</comment>
<dbReference type="InterPro" id="IPR002641">
    <property type="entry name" value="PNPLA_dom"/>
</dbReference>
<evidence type="ECO:0000313" key="3">
    <source>
        <dbReference type="EMBL" id="TNC73128.1"/>
    </source>
</evidence>
<dbReference type="SUPFAM" id="SSF52151">
    <property type="entry name" value="FabD/lysophospholipase-like"/>
    <property type="match status" value="1"/>
</dbReference>
<dbReference type="GO" id="GO:0006629">
    <property type="term" value="P:lipid metabolic process"/>
    <property type="evidence" value="ECO:0007669"/>
    <property type="project" value="UniProtKB-KW"/>
</dbReference>
<dbReference type="Pfam" id="PF01734">
    <property type="entry name" value="Patatin"/>
    <property type="match status" value="1"/>
</dbReference>
<dbReference type="AlphaFoldDB" id="A0A5C4NI61"/>
<organism evidence="3 4">
    <name type="scientific">Janthinobacterium lividum</name>
    <dbReference type="NCBI Taxonomy" id="29581"/>
    <lineage>
        <taxon>Bacteria</taxon>
        <taxon>Pseudomonadati</taxon>
        <taxon>Pseudomonadota</taxon>
        <taxon>Betaproteobacteria</taxon>
        <taxon>Burkholderiales</taxon>
        <taxon>Oxalobacteraceae</taxon>
        <taxon>Janthinobacterium</taxon>
    </lineage>
</organism>
<reference evidence="3 4" key="1">
    <citation type="submission" date="2019-06" db="EMBL/GenBank/DDBJ databases">
        <title>Genome sequence of Janthinobacterium lividum UCD_MED1.</title>
        <authorList>
            <person name="De Leon M.E."/>
            <person name="Jospin G."/>
        </authorList>
    </citation>
    <scope>NUCLEOTIDE SEQUENCE [LARGE SCALE GENOMIC DNA]</scope>
    <source>
        <strain evidence="3 4">UCD_MED1</strain>
    </source>
</reference>
<evidence type="ECO:0000259" key="2">
    <source>
        <dbReference type="Pfam" id="PF01734"/>
    </source>
</evidence>
<proteinExistence type="predicted"/>
<dbReference type="EMBL" id="VDGE01000013">
    <property type="protein sequence ID" value="TNC73128.1"/>
    <property type="molecule type" value="Genomic_DNA"/>
</dbReference>
<keyword evidence="1" id="KW-0443">Lipid metabolism</keyword>
<name>A0A5C4NI61_9BURK</name>
<dbReference type="Proteomes" id="UP000305681">
    <property type="component" value="Unassembled WGS sequence"/>
</dbReference>
<gene>
    <name evidence="3" type="ORF">FHI69_24025</name>
</gene>
<protein>
    <submittedName>
        <fullName evidence="3">Patatin-like phospholipase family protein</fullName>
    </submittedName>
</protein>